<feature type="chain" id="PRO_5039519898" evidence="1">
    <location>
        <begin position="24"/>
        <end position="412"/>
    </location>
</feature>
<feature type="domain" description="Transglutaminase-like" evidence="2">
    <location>
        <begin position="182"/>
        <end position="271"/>
    </location>
</feature>
<dbReference type="PROSITE" id="PS51257">
    <property type="entry name" value="PROKAR_LIPOPROTEIN"/>
    <property type="match status" value="1"/>
</dbReference>
<dbReference type="SUPFAM" id="SSF54001">
    <property type="entry name" value="Cysteine proteinases"/>
    <property type="match status" value="1"/>
</dbReference>
<dbReference type="InterPro" id="IPR052557">
    <property type="entry name" value="CAP/Cytokinesis_protein"/>
</dbReference>
<gene>
    <name evidence="3" type="ORF">E5259_18370</name>
</gene>
<dbReference type="Gene3D" id="3.10.620.30">
    <property type="match status" value="1"/>
</dbReference>
<dbReference type="EMBL" id="CP039126">
    <property type="protein sequence ID" value="QMW79414.1"/>
    <property type="molecule type" value="Genomic_DNA"/>
</dbReference>
<keyword evidence="1" id="KW-0732">Signal</keyword>
<reference evidence="3 4" key="1">
    <citation type="submission" date="2019-04" db="EMBL/GenBank/DDBJ databases">
        <authorList>
            <person name="Schori C."/>
            <person name="Ahrens C."/>
        </authorList>
    </citation>
    <scope>NUCLEOTIDE SEQUENCE [LARGE SCALE GENOMIC DNA]</scope>
    <source>
        <strain evidence="3 4">DSM 2950</strain>
    </source>
</reference>
<proteinExistence type="predicted"/>
<dbReference type="Proteomes" id="UP000515789">
    <property type="component" value="Chromosome"/>
</dbReference>
<dbReference type="AlphaFoldDB" id="A0A7G5MXS1"/>
<protein>
    <submittedName>
        <fullName evidence="3">S-layer protein</fullName>
    </submittedName>
</protein>
<dbReference type="InterPro" id="IPR038765">
    <property type="entry name" value="Papain-like_cys_pep_sf"/>
</dbReference>
<evidence type="ECO:0000313" key="4">
    <source>
        <dbReference type="Proteomes" id="UP000515789"/>
    </source>
</evidence>
<dbReference type="InterPro" id="IPR002931">
    <property type="entry name" value="Transglutaminase-like"/>
</dbReference>
<accession>A0A7G5MXS1</accession>
<dbReference type="GO" id="GO:0005737">
    <property type="term" value="C:cytoplasm"/>
    <property type="evidence" value="ECO:0007669"/>
    <property type="project" value="TreeGrafter"/>
</dbReference>
<evidence type="ECO:0000256" key="1">
    <source>
        <dbReference type="SAM" id="SignalP"/>
    </source>
</evidence>
<organism evidence="3 4">
    <name type="scientific">Blautia producta</name>
    <dbReference type="NCBI Taxonomy" id="33035"/>
    <lineage>
        <taxon>Bacteria</taxon>
        <taxon>Bacillati</taxon>
        <taxon>Bacillota</taxon>
        <taxon>Clostridia</taxon>
        <taxon>Lachnospirales</taxon>
        <taxon>Lachnospiraceae</taxon>
        <taxon>Blautia</taxon>
    </lineage>
</organism>
<dbReference type="PANTHER" id="PTHR46333:SF2">
    <property type="entry name" value="CYTOKINESIS PROTEIN 3"/>
    <property type="match status" value="1"/>
</dbReference>
<evidence type="ECO:0000313" key="3">
    <source>
        <dbReference type="EMBL" id="QMW79414.1"/>
    </source>
</evidence>
<feature type="signal peptide" evidence="1">
    <location>
        <begin position="1"/>
        <end position="23"/>
    </location>
</feature>
<sequence length="412" mass="46946">MPMRKRVYSLVLCALLAASLLLSGCGRGIETEAETDAKDSVSDSLQKKIYQVFEPKKEEIPEADALQYVNGEYIPYGYESLTENQQKLYRQLLNGILEYKDMVTVDYCTEEDINLVNNMVFVDHPEFFWLDQQSYTFQGDADADTAGSVDLQLVYNIDKSEIESAKAGIEAAADQWISQVPPDTDTYGKIKYIYEFLSQNIAYDQSCPNNQNIQSVFLNQVTVCAGFSKATQYLLGKMGIFCTLVTGTAAPNNEEHAWNLVKIGDHYYYVDTTWANPGFSETQEGVVVQEISYTYLCCDASTLLATHTPDDLLPLPETVDDSYNYYKMNGTWYSYYDENEIYHILTNSIWEGKEREDFKFADAESYQQAVAAMVNGDLIERAVREAYQFGEGETYQWNIGYSDEDKLLTVYW</sequence>
<name>A0A7G5MXS1_9FIRM</name>
<dbReference type="Pfam" id="PF01841">
    <property type="entry name" value="Transglut_core"/>
    <property type="match status" value="1"/>
</dbReference>
<dbReference type="PANTHER" id="PTHR46333">
    <property type="entry name" value="CYTOKINESIS PROTEIN 3"/>
    <property type="match status" value="1"/>
</dbReference>
<evidence type="ECO:0000259" key="2">
    <source>
        <dbReference type="Pfam" id="PF01841"/>
    </source>
</evidence>